<dbReference type="InterPro" id="IPR036388">
    <property type="entry name" value="WH-like_DNA-bd_sf"/>
</dbReference>
<feature type="compositionally biased region" description="Basic and acidic residues" evidence="1">
    <location>
        <begin position="124"/>
        <end position="135"/>
    </location>
</feature>
<dbReference type="Proteomes" id="UP000595001">
    <property type="component" value="Chromosome"/>
</dbReference>
<feature type="region of interest" description="Disordered" evidence="1">
    <location>
        <begin position="113"/>
        <end position="135"/>
    </location>
</feature>
<sequence>MVLTESVRSEPAQTPADATGDLSTDELLELLDAAYTRPILEAIRTEAKPARAIAEACGASRPTVYRRLNRLQEAGLVDTDLACDAEGHHRTVFEAAFDSLTIGFTDDGLSVKATGSDVGSGATADDREPVPARSR</sequence>
<dbReference type="EMBL" id="CP065856">
    <property type="protein sequence ID" value="QPV63823.1"/>
    <property type="molecule type" value="Genomic_DNA"/>
</dbReference>
<dbReference type="AlphaFoldDB" id="A0A7T3KW99"/>
<evidence type="ECO:0000313" key="3">
    <source>
        <dbReference type="Proteomes" id="UP000595001"/>
    </source>
</evidence>
<feature type="region of interest" description="Disordered" evidence="1">
    <location>
        <begin position="1"/>
        <end position="21"/>
    </location>
</feature>
<dbReference type="GO" id="GO:0006355">
    <property type="term" value="P:regulation of DNA-templated transcription"/>
    <property type="evidence" value="ECO:0007669"/>
    <property type="project" value="InterPro"/>
</dbReference>
<dbReference type="Pfam" id="PF12840">
    <property type="entry name" value="HTH_20"/>
    <property type="match status" value="1"/>
</dbReference>
<evidence type="ECO:0000256" key="1">
    <source>
        <dbReference type="SAM" id="MobiDB-lite"/>
    </source>
</evidence>
<dbReference type="GeneID" id="60587649"/>
<dbReference type="KEGG" id="hlt:I7X12_04110"/>
<dbReference type="GO" id="GO:0003677">
    <property type="term" value="F:DNA binding"/>
    <property type="evidence" value="ECO:0007669"/>
    <property type="project" value="InterPro"/>
</dbReference>
<dbReference type="CDD" id="cd00090">
    <property type="entry name" value="HTH_ARSR"/>
    <property type="match status" value="1"/>
</dbReference>
<name>A0A7T3KW99_9EURY</name>
<dbReference type="InterPro" id="IPR036390">
    <property type="entry name" value="WH_DNA-bd_sf"/>
</dbReference>
<dbReference type="SUPFAM" id="SSF46785">
    <property type="entry name" value="Winged helix' DNA-binding domain"/>
    <property type="match status" value="1"/>
</dbReference>
<reference evidence="2 3" key="1">
    <citation type="submission" date="2020-12" db="EMBL/GenBank/DDBJ databases">
        <title>Halosimplex halophilum sp. nov. and Halosimplex salinum sp. nov., two new members of the genus Halosimplex.</title>
        <authorList>
            <person name="Cui H.L."/>
        </authorList>
    </citation>
    <scope>NUCLEOTIDE SEQUENCE [LARGE SCALE GENOMIC DNA]</scope>
    <source>
        <strain evidence="2 3">YGH94</strain>
    </source>
</reference>
<dbReference type="OrthoDB" id="311452at2157"/>
<dbReference type="RefSeq" id="WP_198062603.1">
    <property type="nucleotide sequence ID" value="NZ_CP065856.1"/>
</dbReference>
<accession>A0A7T3KW99</accession>
<dbReference type="Gene3D" id="1.10.10.10">
    <property type="entry name" value="Winged helix-like DNA-binding domain superfamily/Winged helix DNA-binding domain"/>
    <property type="match status" value="1"/>
</dbReference>
<keyword evidence="3" id="KW-1185">Reference proteome</keyword>
<evidence type="ECO:0000313" key="2">
    <source>
        <dbReference type="EMBL" id="QPV63823.1"/>
    </source>
</evidence>
<organism evidence="2 3">
    <name type="scientific">Halosimplex litoreum</name>
    <dbReference type="NCBI Taxonomy" id="1198301"/>
    <lineage>
        <taxon>Archaea</taxon>
        <taxon>Methanobacteriati</taxon>
        <taxon>Methanobacteriota</taxon>
        <taxon>Stenosarchaea group</taxon>
        <taxon>Halobacteria</taxon>
        <taxon>Halobacteriales</taxon>
        <taxon>Haloarculaceae</taxon>
        <taxon>Halosimplex</taxon>
    </lineage>
</organism>
<dbReference type="InterPro" id="IPR011991">
    <property type="entry name" value="ArsR-like_HTH"/>
</dbReference>
<protein>
    <submittedName>
        <fullName evidence="2">Winged helix-turn-helix transcriptional regulator</fullName>
    </submittedName>
</protein>
<proteinExistence type="predicted"/>
<gene>
    <name evidence="2" type="ORF">I7X12_04110</name>
</gene>